<dbReference type="Proteomes" id="UP000826271">
    <property type="component" value="Unassembled WGS sequence"/>
</dbReference>
<dbReference type="SUPFAM" id="SSF53756">
    <property type="entry name" value="UDP-Glycosyltransferase/glycogen phosphorylase"/>
    <property type="match status" value="1"/>
</dbReference>
<dbReference type="InterPro" id="IPR002213">
    <property type="entry name" value="UDP_glucos_trans"/>
</dbReference>
<evidence type="ECO:0000313" key="7">
    <source>
        <dbReference type="Proteomes" id="UP000826271"/>
    </source>
</evidence>
<dbReference type="PANTHER" id="PTHR11926">
    <property type="entry name" value="GLUCOSYL/GLUCURONOSYL TRANSFERASES"/>
    <property type="match status" value="1"/>
</dbReference>
<sequence>MKFITPTTMKPHAVLIPYPAQGHINPLLKLAKLLHFHGFFITFVNTEFNHNRLIRSRGRESVNGLDDFQFKAIPDGLPPSEKDSTQDIPQLCESLTKNGLAPFLDLVKSLNDDSSGCPKVSCLVSDWHMSFTLDASEQLDIPEVCFFTASACGLMGYCHFAELVTRGFCPLNDESQLTNGFLDTKIDWVPGMKNIRLRDFPSFIRTTDPNDVMVDYNILQTKNTPRAKAVIINTFDELETQVLEALRQKFDHVYSIGPLHLLERVVENARVKAIASSLWKEDDACIAWLNHRARASVLYVNFGSITILSKEQLLEFAWGLANSNHYFLWVIRPDLVSGELAILPLEFFKEVEGRAMMVGWCSQEHVLAHSSVGGFLTHCGWNSTIESISEGVPMICWPFFSEQQTNCRYLCTYWEIGLEIEGEVKREKVAELVNDLMDGEKGKEMKKKALEWKDKAQLAAKLGSSSHYNLEFLIDEILLRK</sequence>
<dbReference type="PANTHER" id="PTHR11926:SF774">
    <property type="entry name" value="UDP-GLYCOSYLTRANSFERASE 85A1-RELATED"/>
    <property type="match status" value="1"/>
</dbReference>
<keyword evidence="7" id="KW-1185">Reference proteome</keyword>
<dbReference type="CDD" id="cd03784">
    <property type="entry name" value="GT1_Gtf-like"/>
    <property type="match status" value="1"/>
</dbReference>
<evidence type="ECO:0000256" key="1">
    <source>
        <dbReference type="ARBA" id="ARBA00009995"/>
    </source>
</evidence>
<dbReference type="GO" id="GO:0080043">
    <property type="term" value="F:quercetin 3-O-glucosyltransferase activity"/>
    <property type="evidence" value="ECO:0007669"/>
    <property type="project" value="TreeGrafter"/>
</dbReference>
<dbReference type="PROSITE" id="PS00375">
    <property type="entry name" value="UDPGT"/>
    <property type="match status" value="1"/>
</dbReference>
<organism evidence="6 7">
    <name type="scientific">Buddleja alternifolia</name>
    <dbReference type="NCBI Taxonomy" id="168488"/>
    <lineage>
        <taxon>Eukaryota</taxon>
        <taxon>Viridiplantae</taxon>
        <taxon>Streptophyta</taxon>
        <taxon>Embryophyta</taxon>
        <taxon>Tracheophyta</taxon>
        <taxon>Spermatophyta</taxon>
        <taxon>Magnoliopsida</taxon>
        <taxon>eudicotyledons</taxon>
        <taxon>Gunneridae</taxon>
        <taxon>Pentapetalae</taxon>
        <taxon>asterids</taxon>
        <taxon>lamiids</taxon>
        <taxon>Lamiales</taxon>
        <taxon>Scrophulariaceae</taxon>
        <taxon>Buddlejeae</taxon>
        <taxon>Buddleja</taxon>
    </lineage>
</organism>
<dbReference type="Pfam" id="PF00201">
    <property type="entry name" value="UDPGT"/>
    <property type="match status" value="1"/>
</dbReference>
<proteinExistence type="inferred from homology"/>
<dbReference type="GO" id="GO:0080044">
    <property type="term" value="F:quercetin 7-O-glucosyltransferase activity"/>
    <property type="evidence" value="ECO:0007669"/>
    <property type="project" value="TreeGrafter"/>
</dbReference>
<dbReference type="InterPro" id="IPR035595">
    <property type="entry name" value="UDP_glycos_trans_CS"/>
</dbReference>
<evidence type="ECO:0000313" key="6">
    <source>
        <dbReference type="EMBL" id="KAG8368653.1"/>
    </source>
</evidence>
<accession>A0AAV6WDG6</accession>
<reference evidence="6" key="1">
    <citation type="submission" date="2019-10" db="EMBL/GenBank/DDBJ databases">
        <authorList>
            <person name="Zhang R."/>
            <person name="Pan Y."/>
            <person name="Wang J."/>
            <person name="Ma R."/>
            <person name="Yu S."/>
        </authorList>
    </citation>
    <scope>NUCLEOTIDE SEQUENCE</scope>
    <source>
        <strain evidence="6">LA-IB0</strain>
        <tissue evidence="6">Leaf</tissue>
    </source>
</reference>
<dbReference type="FunFam" id="3.40.50.2000:FF:000055">
    <property type="entry name" value="Glycosyltransferase"/>
    <property type="match status" value="1"/>
</dbReference>
<protein>
    <recommendedName>
        <fullName evidence="5">Glycosyltransferase</fullName>
        <ecNumber evidence="5">2.4.1.-</ecNumber>
    </recommendedName>
</protein>
<comment type="catalytic activity">
    <reaction evidence="3">
        <text>7-deoxyloganetin + UDP-alpha-D-glucose = 7-deoxyloganin + UDP + H(+)</text>
        <dbReference type="Rhea" id="RHEA:39899"/>
        <dbReference type="ChEBI" id="CHEBI:15378"/>
        <dbReference type="ChEBI" id="CHEBI:18370"/>
        <dbReference type="ChEBI" id="CHEBI:58223"/>
        <dbReference type="ChEBI" id="CHEBI:58885"/>
        <dbReference type="ChEBI" id="CHEBI:76849"/>
        <dbReference type="EC" id="2.4.1.324"/>
    </reaction>
</comment>
<keyword evidence="4" id="KW-0328">Glycosyltransferase</keyword>
<gene>
    <name evidence="6" type="ORF">BUALT_Bualt15G0067900</name>
</gene>
<comment type="caution">
    <text evidence="6">The sequence shown here is derived from an EMBL/GenBank/DDBJ whole genome shotgun (WGS) entry which is preliminary data.</text>
</comment>
<dbReference type="AlphaFoldDB" id="A0AAV6WDG6"/>
<evidence type="ECO:0000256" key="2">
    <source>
        <dbReference type="ARBA" id="ARBA00022679"/>
    </source>
</evidence>
<evidence type="ECO:0000256" key="3">
    <source>
        <dbReference type="ARBA" id="ARBA00051003"/>
    </source>
</evidence>
<dbReference type="FunFam" id="3.40.50.2000:FF:000027">
    <property type="entry name" value="Glycosyltransferase"/>
    <property type="match status" value="1"/>
</dbReference>
<keyword evidence="2 4" id="KW-0808">Transferase</keyword>
<dbReference type="Gene3D" id="3.40.50.2000">
    <property type="entry name" value="Glycogen Phosphorylase B"/>
    <property type="match status" value="2"/>
</dbReference>
<comment type="similarity">
    <text evidence="1 4">Belongs to the UDP-glycosyltransferase family.</text>
</comment>
<dbReference type="EMBL" id="WHWC01000015">
    <property type="protein sequence ID" value="KAG8368653.1"/>
    <property type="molecule type" value="Genomic_DNA"/>
</dbReference>
<dbReference type="EC" id="2.4.1.-" evidence="5"/>
<evidence type="ECO:0000256" key="5">
    <source>
        <dbReference type="RuleBase" id="RU362057"/>
    </source>
</evidence>
<evidence type="ECO:0000256" key="4">
    <source>
        <dbReference type="RuleBase" id="RU003718"/>
    </source>
</evidence>
<name>A0AAV6WDG6_9LAMI</name>